<proteinExistence type="predicted"/>
<dbReference type="Proteomes" id="UP000516373">
    <property type="component" value="Chromosome"/>
</dbReference>
<protein>
    <submittedName>
        <fullName evidence="2">Uncharacterized protein</fullName>
    </submittedName>
</protein>
<dbReference type="EMBL" id="AP023439">
    <property type="protein sequence ID" value="BCL20540.1"/>
    <property type="molecule type" value="Genomic_DNA"/>
</dbReference>
<sequence>MTAAHGGPLADHIGRQRPPVRRRPVRPGAGFIGAGAEGPGRSIDGSYHSLRDIREALASGRTIASDEYQAARQIHGDATRAARVVLRADLAALEA</sequence>
<evidence type="ECO:0000256" key="1">
    <source>
        <dbReference type="SAM" id="MobiDB-lite"/>
    </source>
</evidence>
<feature type="region of interest" description="Disordered" evidence="1">
    <location>
        <begin position="1"/>
        <end position="46"/>
    </location>
</feature>
<dbReference type="AlphaFoldDB" id="A0A7G1NFN4"/>
<accession>A0A7G1NFN4</accession>
<evidence type="ECO:0000313" key="3">
    <source>
        <dbReference type="Proteomes" id="UP000516373"/>
    </source>
</evidence>
<reference evidence="2 3" key="1">
    <citation type="journal article" date="2014" name="Int. J. Syst. Evol. Microbiol.">
        <title>Complete genome sequence of Corynebacterium casei LMG S-19264T (=DSM 44701T), isolated from a smear-ripened cheese.</title>
        <authorList>
            <consortium name="US DOE Joint Genome Institute (JGI-PGF)"/>
            <person name="Walter F."/>
            <person name="Albersmeier A."/>
            <person name="Kalinowski J."/>
            <person name="Ruckert C."/>
        </authorList>
    </citation>
    <scope>NUCLEOTIDE SEQUENCE [LARGE SCALE GENOMIC DNA]</scope>
    <source>
        <strain evidence="2 3">JCM 4255</strain>
    </source>
</reference>
<organism evidence="2 3">
    <name type="scientific">Streptomyces tuirus</name>
    <dbReference type="NCBI Taxonomy" id="68278"/>
    <lineage>
        <taxon>Bacteria</taxon>
        <taxon>Bacillati</taxon>
        <taxon>Actinomycetota</taxon>
        <taxon>Actinomycetes</taxon>
        <taxon>Kitasatosporales</taxon>
        <taxon>Streptomycetaceae</taxon>
        <taxon>Streptomyces</taxon>
    </lineage>
</organism>
<evidence type="ECO:0000313" key="2">
    <source>
        <dbReference type="EMBL" id="BCL20540.1"/>
    </source>
</evidence>
<name>A0A7G1NFN4_9ACTN</name>
<gene>
    <name evidence="2" type="ORF">GCM10017668_23830</name>
</gene>
<dbReference type="KEGG" id="stui:GCM10017668_23830"/>